<dbReference type="Proteomes" id="UP000069205">
    <property type="component" value="Chromosome"/>
</dbReference>
<dbReference type="RefSeq" id="WP_053378318.1">
    <property type="nucleotide sequence ID" value="NZ_CP011801.1"/>
</dbReference>
<evidence type="ECO:0008006" key="3">
    <source>
        <dbReference type="Google" id="ProtNLM"/>
    </source>
</evidence>
<dbReference type="InterPro" id="IPR012349">
    <property type="entry name" value="Split_barrel_FMN-bd"/>
</dbReference>
<dbReference type="AlphaFoldDB" id="A0A0K2G7S5"/>
<organism evidence="1 2">
    <name type="scientific">Nitrospira moscoviensis</name>
    <dbReference type="NCBI Taxonomy" id="42253"/>
    <lineage>
        <taxon>Bacteria</taxon>
        <taxon>Pseudomonadati</taxon>
        <taxon>Nitrospirota</taxon>
        <taxon>Nitrospiria</taxon>
        <taxon>Nitrospirales</taxon>
        <taxon>Nitrospiraceae</taxon>
        <taxon>Nitrospira</taxon>
    </lineage>
</organism>
<gene>
    <name evidence="1" type="ORF">NITMOv2_0463</name>
</gene>
<dbReference type="STRING" id="42253.NITMOv2_0463"/>
<dbReference type="Gene3D" id="2.30.110.10">
    <property type="entry name" value="Electron Transport, Fmn-binding Protein, Chain A"/>
    <property type="match status" value="1"/>
</dbReference>
<dbReference type="OrthoDB" id="5521907at2"/>
<reference evidence="1 2" key="1">
    <citation type="journal article" date="2015" name="Proc. Natl. Acad. Sci. U.S.A.">
        <title>Expanded metabolic versatility of ubiquitous nitrite-oxidizing bacteria from the genus Nitrospira.</title>
        <authorList>
            <person name="Koch H."/>
            <person name="Lucker S."/>
            <person name="Albertsen M."/>
            <person name="Kitzinger K."/>
            <person name="Herbold C."/>
            <person name="Spieck E."/>
            <person name="Nielsen P.H."/>
            <person name="Wagner M."/>
            <person name="Daims H."/>
        </authorList>
    </citation>
    <scope>NUCLEOTIDE SEQUENCE [LARGE SCALE GENOMIC DNA]</scope>
    <source>
        <strain evidence="1 2">NSP M-1</strain>
    </source>
</reference>
<evidence type="ECO:0000313" key="2">
    <source>
        <dbReference type="Proteomes" id="UP000069205"/>
    </source>
</evidence>
<dbReference type="KEGG" id="nmv:NITMOv2_0463"/>
<name>A0A0K2G7S5_NITMO</name>
<evidence type="ECO:0000313" key="1">
    <source>
        <dbReference type="EMBL" id="ALA56899.1"/>
    </source>
</evidence>
<protein>
    <recommendedName>
        <fullName evidence="3">Pyridoxamine 5'-phosphate oxidase putative domain-containing protein</fullName>
    </recommendedName>
</protein>
<dbReference type="SUPFAM" id="SSF50475">
    <property type="entry name" value="FMN-binding split barrel"/>
    <property type="match status" value="1"/>
</dbReference>
<sequence length="151" mass="16408">MIPPSIVELLQTGVSVVVGTRDAALMPECTRAWGIQVGKDRASVTIFLTEAISQQTLRNLKDNGRIAVSCTRPTDHVACQVKGIVRKIRSATKREAEHSRVWHREFAGELVAIGVPAALCEAWITEPALAVEIDVTEVYHQTPGPGTGERV</sequence>
<dbReference type="PATRIC" id="fig|42253.5.peg.456"/>
<accession>A0A0K2G7S5</accession>
<proteinExistence type="predicted"/>
<keyword evidence="2" id="KW-1185">Reference proteome</keyword>
<dbReference type="EMBL" id="CP011801">
    <property type="protein sequence ID" value="ALA56899.1"/>
    <property type="molecule type" value="Genomic_DNA"/>
</dbReference>